<evidence type="ECO:0000256" key="1">
    <source>
        <dbReference type="ARBA" id="ARBA00022670"/>
    </source>
</evidence>
<dbReference type="Gene3D" id="3.40.140.10">
    <property type="entry name" value="Cytidine Deaminase, domain 2"/>
    <property type="match status" value="1"/>
</dbReference>
<dbReference type="GO" id="GO:0008237">
    <property type="term" value="F:metallopeptidase activity"/>
    <property type="evidence" value="ECO:0007669"/>
    <property type="project" value="UniProtKB-KW"/>
</dbReference>
<dbReference type="InterPro" id="IPR028090">
    <property type="entry name" value="JAB_dom_prok"/>
</dbReference>
<dbReference type="SUPFAM" id="SSF102712">
    <property type="entry name" value="JAB1/MPN domain"/>
    <property type="match status" value="1"/>
</dbReference>
<dbReference type="GO" id="GO:0046872">
    <property type="term" value="F:metal ion binding"/>
    <property type="evidence" value="ECO:0007669"/>
    <property type="project" value="UniProtKB-KW"/>
</dbReference>
<accession>A0A927AP71</accession>
<evidence type="ECO:0000313" key="7">
    <source>
        <dbReference type="EMBL" id="MBD2703409.1"/>
    </source>
</evidence>
<name>A0A927AP71_9BACT</name>
<evidence type="ECO:0000259" key="6">
    <source>
        <dbReference type="Pfam" id="PF14464"/>
    </source>
</evidence>
<sequence>MNEPEALLFQRKAGCGKLKITSAILQQITAYAQLKPQQAEAGGILLGRFIVEADDVVIDEVTVPKTGDRRHRTGFWRSATPHQKTLNDSWFSSDGTCNYLGEWHTHPEPNPNPSGRDLNSWKEQLIKFAQDGISLFFVIVGTQHIAVWEATHKPFTYQKLKKI</sequence>
<organism evidence="7 8">
    <name type="scientific">Spirosoma profusum</name>
    <dbReference type="NCBI Taxonomy" id="2771354"/>
    <lineage>
        <taxon>Bacteria</taxon>
        <taxon>Pseudomonadati</taxon>
        <taxon>Bacteroidota</taxon>
        <taxon>Cytophagia</taxon>
        <taxon>Cytophagales</taxon>
        <taxon>Cytophagaceae</taxon>
        <taxon>Spirosoma</taxon>
    </lineage>
</organism>
<protein>
    <submittedName>
        <fullName evidence="7">Mov34/MPN/PAD-1 family protein</fullName>
    </submittedName>
</protein>
<keyword evidence="5" id="KW-0482">Metalloprotease</keyword>
<evidence type="ECO:0000256" key="5">
    <source>
        <dbReference type="ARBA" id="ARBA00023049"/>
    </source>
</evidence>
<keyword evidence="4" id="KW-0862">Zinc</keyword>
<reference evidence="7" key="1">
    <citation type="submission" date="2020-09" db="EMBL/GenBank/DDBJ databases">
        <authorList>
            <person name="Kim M.K."/>
        </authorList>
    </citation>
    <scope>NUCLEOTIDE SEQUENCE</scope>
    <source>
        <strain evidence="7">BT702</strain>
    </source>
</reference>
<keyword evidence="2" id="KW-0479">Metal-binding</keyword>
<evidence type="ECO:0000313" key="8">
    <source>
        <dbReference type="Proteomes" id="UP000598820"/>
    </source>
</evidence>
<keyword evidence="3" id="KW-0378">Hydrolase</keyword>
<evidence type="ECO:0000256" key="2">
    <source>
        <dbReference type="ARBA" id="ARBA00022723"/>
    </source>
</evidence>
<keyword evidence="8" id="KW-1185">Reference proteome</keyword>
<dbReference type="Proteomes" id="UP000598820">
    <property type="component" value="Unassembled WGS sequence"/>
</dbReference>
<dbReference type="AlphaFoldDB" id="A0A927AP71"/>
<gene>
    <name evidence="7" type="ORF">IC229_22385</name>
</gene>
<proteinExistence type="predicted"/>
<evidence type="ECO:0000256" key="3">
    <source>
        <dbReference type="ARBA" id="ARBA00022801"/>
    </source>
</evidence>
<evidence type="ECO:0000256" key="4">
    <source>
        <dbReference type="ARBA" id="ARBA00022833"/>
    </source>
</evidence>
<feature type="domain" description="JAB" evidence="6">
    <location>
        <begin position="25"/>
        <end position="144"/>
    </location>
</feature>
<dbReference type="GO" id="GO:0006508">
    <property type="term" value="P:proteolysis"/>
    <property type="evidence" value="ECO:0007669"/>
    <property type="project" value="UniProtKB-KW"/>
</dbReference>
<dbReference type="Pfam" id="PF14464">
    <property type="entry name" value="Prok-JAB"/>
    <property type="match status" value="1"/>
</dbReference>
<keyword evidence="1" id="KW-0645">Protease</keyword>
<comment type="caution">
    <text evidence="7">The sequence shown here is derived from an EMBL/GenBank/DDBJ whole genome shotgun (WGS) entry which is preliminary data.</text>
</comment>
<dbReference type="EMBL" id="JACWZY010000021">
    <property type="protein sequence ID" value="MBD2703409.1"/>
    <property type="molecule type" value="Genomic_DNA"/>
</dbReference>
<dbReference type="RefSeq" id="WP_190889257.1">
    <property type="nucleotide sequence ID" value="NZ_JACWZY010000021.1"/>
</dbReference>